<organism evidence="2 3">
    <name type="scientific">Jeotgalibacillus malaysiensis</name>
    <dbReference type="NCBI Taxonomy" id="1508404"/>
    <lineage>
        <taxon>Bacteria</taxon>
        <taxon>Bacillati</taxon>
        <taxon>Bacillota</taxon>
        <taxon>Bacilli</taxon>
        <taxon>Bacillales</taxon>
        <taxon>Caryophanaceae</taxon>
        <taxon>Jeotgalibacillus</taxon>
    </lineage>
</organism>
<dbReference type="RefSeq" id="WP_039808784.1">
    <property type="nucleotide sequence ID" value="NZ_CP085252.1"/>
</dbReference>
<dbReference type="Proteomes" id="UP000031449">
    <property type="component" value="Chromosome"/>
</dbReference>
<evidence type="ECO:0000313" key="2">
    <source>
        <dbReference type="EMBL" id="AJD90943.1"/>
    </source>
</evidence>
<evidence type="ECO:0000313" key="3">
    <source>
        <dbReference type="Proteomes" id="UP000031449"/>
    </source>
</evidence>
<dbReference type="HAMAP" id="MF_01503">
    <property type="entry name" value="RemA"/>
    <property type="match status" value="1"/>
</dbReference>
<sequence length="87" mass="9599">MSIKLINIGFGNIVSANRIITIISPESAPVKRLVQDARERGTLIDATYGRRTRAVMIMDSDHVILVAVQPETVASRFTDKDDSQEEG</sequence>
<reference evidence="2 3" key="1">
    <citation type="submission" date="2014-08" db="EMBL/GenBank/DDBJ databases">
        <title>Complete genome of a marine bacteria Jeotgalibacillus malaysiensis.</title>
        <authorList>
            <person name="Yaakop A.S."/>
            <person name="Chan K.-G."/>
            <person name="Goh K.M."/>
        </authorList>
    </citation>
    <scope>NUCLEOTIDE SEQUENCE [LARGE SCALE GENOMIC DNA]</scope>
    <source>
        <strain evidence="2 3">D5</strain>
    </source>
</reference>
<comment type="similarity">
    <text evidence="1">Belongs to the RemA family.</text>
</comment>
<dbReference type="OrthoDB" id="5432174at2"/>
<dbReference type="KEGG" id="jeo:JMA_16260"/>
<proteinExistence type="inferred from homology"/>
<dbReference type="EMBL" id="CP009416">
    <property type="protein sequence ID" value="AJD90943.1"/>
    <property type="molecule type" value="Genomic_DNA"/>
</dbReference>
<dbReference type="NCBIfam" id="NF003315">
    <property type="entry name" value="PRK04323.1"/>
    <property type="match status" value="1"/>
</dbReference>
<protein>
    <recommendedName>
        <fullName evidence="1">Putative regulatory protein JMA_16260</fullName>
    </recommendedName>
</protein>
<dbReference type="AlphaFoldDB" id="A0A0B5AQY9"/>
<dbReference type="InterPro" id="IPR007169">
    <property type="entry name" value="RemA-like"/>
</dbReference>
<name>A0A0B5AQY9_9BACL</name>
<dbReference type="HOGENOM" id="CLU_165326_0_0_9"/>
<dbReference type="PANTHER" id="PTHR38449:SF1">
    <property type="entry name" value="REGULATORY PROTEIN SSL2874-RELATED"/>
    <property type="match status" value="1"/>
</dbReference>
<accession>A0A0B5AQY9</accession>
<dbReference type="BioCyc" id="JESP1508404:G14D9-10881-MONOMER"/>
<keyword evidence="3" id="KW-1185">Reference proteome</keyword>
<evidence type="ECO:0000256" key="1">
    <source>
        <dbReference type="HAMAP-Rule" id="MF_01503"/>
    </source>
</evidence>
<dbReference type="Pfam" id="PF04025">
    <property type="entry name" value="RemA-like"/>
    <property type="match status" value="1"/>
</dbReference>
<dbReference type="NCBIfam" id="NF046064">
    <property type="entry name" value="MtxBflmRegRemA"/>
    <property type="match status" value="1"/>
</dbReference>
<dbReference type="PANTHER" id="PTHR38449">
    <property type="entry name" value="REGULATORY PROTEIN TM_1690-RELATED"/>
    <property type="match status" value="1"/>
</dbReference>
<gene>
    <name evidence="2" type="ORF">JMA_16260</name>
</gene>
<dbReference type="STRING" id="1508404.JMA_16260"/>